<dbReference type="SMART" id="SM00982">
    <property type="entry name" value="TRCF"/>
    <property type="match status" value="1"/>
</dbReference>
<evidence type="ECO:0000256" key="9">
    <source>
        <dbReference type="ARBA" id="ARBA00023204"/>
    </source>
</evidence>
<dbReference type="SMART" id="SM00490">
    <property type="entry name" value="HELICc"/>
    <property type="match status" value="1"/>
</dbReference>
<keyword evidence="2" id="KW-0963">Cytoplasm</keyword>
<dbReference type="PROSITE" id="PS51194">
    <property type="entry name" value="HELICASE_CTER"/>
    <property type="match status" value="1"/>
</dbReference>
<evidence type="ECO:0000256" key="10">
    <source>
        <dbReference type="ARBA" id="ARBA00061104"/>
    </source>
</evidence>
<protein>
    <recommendedName>
        <fullName evidence="12">Transcription-repair-coupling factor</fullName>
    </recommendedName>
</protein>
<proteinExistence type="inferred from homology"/>
<dbReference type="SMART" id="SM01058">
    <property type="entry name" value="CarD_TRCF"/>
    <property type="match status" value="1"/>
</dbReference>
<gene>
    <name evidence="15" type="primary">mfd</name>
    <name evidence="15" type="ORF">H9815_06980</name>
</gene>
<dbReference type="InterPro" id="IPR003711">
    <property type="entry name" value="CarD-like/TRCF_RID"/>
</dbReference>
<keyword evidence="3" id="KW-0547">Nucleotide-binding</keyword>
<dbReference type="SUPFAM" id="SSF52540">
    <property type="entry name" value="P-loop containing nucleoside triphosphate hydrolases"/>
    <property type="match status" value="2"/>
</dbReference>
<dbReference type="GO" id="GO:0016787">
    <property type="term" value="F:hydrolase activity"/>
    <property type="evidence" value="ECO:0007669"/>
    <property type="project" value="UniProtKB-KW"/>
</dbReference>
<evidence type="ECO:0000256" key="5">
    <source>
        <dbReference type="ARBA" id="ARBA00022801"/>
    </source>
</evidence>
<dbReference type="SUPFAM" id="SSF143517">
    <property type="entry name" value="TRCF domain-like"/>
    <property type="match status" value="1"/>
</dbReference>
<evidence type="ECO:0000313" key="15">
    <source>
        <dbReference type="EMBL" id="HIZ35505.1"/>
    </source>
</evidence>
<dbReference type="InterPro" id="IPR014001">
    <property type="entry name" value="Helicase_ATP-bd"/>
</dbReference>
<dbReference type="Pfam" id="PF03461">
    <property type="entry name" value="TRCF"/>
    <property type="match status" value="1"/>
</dbReference>
<evidence type="ECO:0000259" key="14">
    <source>
        <dbReference type="PROSITE" id="PS51194"/>
    </source>
</evidence>
<evidence type="ECO:0000256" key="4">
    <source>
        <dbReference type="ARBA" id="ARBA00022763"/>
    </source>
</evidence>
<dbReference type="Gene3D" id="3.90.1150.50">
    <property type="entry name" value="Transcription-repair-coupling factor, D7 domain"/>
    <property type="match status" value="1"/>
</dbReference>
<evidence type="ECO:0000256" key="8">
    <source>
        <dbReference type="ARBA" id="ARBA00023125"/>
    </source>
</evidence>
<evidence type="ECO:0000256" key="11">
    <source>
        <dbReference type="ARBA" id="ARBA00061399"/>
    </source>
</evidence>
<dbReference type="PROSITE" id="PS51192">
    <property type="entry name" value="HELICASE_ATP_BIND_1"/>
    <property type="match status" value="1"/>
</dbReference>
<keyword evidence="9" id="KW-0234">DNA repair</keyword>
<dbReference type="InterPro" id="IPR037235">
    <property type="entry name" value="TRCF-like_C_D7"/>
</dbReference>
<evidence type="ECO:0000259" key="13">
    <source>
        <dbReference type="PROSITE" id="PS51192"/>
    </source>
</evidence>
<organism evidence="15 16">
    <name type="scientific">Candidatus Ruania gallistercoris</name>
    <dbReference type="NCBI Taxonomy" id="2838746"/>
    <lineage>
        <taxon>Bacteria</taxon>
        <taxon>Bacillati</taxon>
        <taxon>Actinomycetota</taxon>
        <taxon>Actinomycetes</taxon>
        <taxon>Micrococcales</taxon>
        <taxon>Ruaniaceae</taxon>
        <taxon>Ruania</taxon>
    </lineage>
</organism>
<dbReference type="FunFam" id="3.40.50.300:FF:000546">
    <property type="entry name" value="Transcription-repair-coupling factor"/>
    <property type="match status" value="1"/>
</dbReference>
<dbReference type="HAMAP" id="MF_00969">
    <property type="entry name" value="TRCF"/>
    <property type="match status" value="1"/>
</dbReference>
<dbReference type="InterPro" id="IPR047112">
    <property type="entry name" value="RecG/Mfd"/>
</dbReference>
<evidence type="ECO:0000313" key="16">
    <source>
        <dbReference type="Proteomes" id="UP000824037"/>
    </source>
</evidence>
<dbReference type="InterPro" id="IPR027417">
    <property type="entry name" value="P-loop_NTPase"/>
</dbReference>
<dbReference type="PANTHER" id="PTHR47964">
    <property type="entry name" value="ATP-DEPENDENT DNA HELICASE HOMOLOG RECG, CHLOROPLASTIC"/>
    <property type="match status" value="1"/>
</dbReference>
<dbReference type="GO" id="GO:0005737">
    <property type="term" value="C:cytoplasm"/>
    <property type="evidence" value="ECO:0007669"/>
    <property type="project" value="UniProtKB-SubCell"/>
</dbReference>
<dbReference type="CDD" id="cd17991">
    <property type="entry name" value="DEXHc_TRCF"/>
    <property type="match status" value="1"/>
</dbReference>
<keyword evidence="8" id="KW-0238">DNA-binding</keyword>
<feature type="domain" description="Helicase ATP-binding" evidence="13">
    <location>
        <begin position="113"/>
        <end position="274"/>
    </location>
</feature>
<dbReference type="InterPro" id="IPR011545">
    <property type="entry name" value="DEAD/DEAH_box_helicase_dom"/>
</dbReference>
<dbReference type="NCBIfam" id="TIGR00580">
    <property type="entry name" value="mfd"/>
    <property type="match status" value="1"/>
</dbReference>
<evidence type="ECO:0000256" key="6">
    <source>
        <dbReference type="ARBA" id="ARBA00022806"/>
    </source>
</evidence>
<evidence type="ECO:0000256" key="12">
    <source>
        <dbReference type="ARBA" id="ARBA00070128"/>
    </source>
</evidence>
<accession>A0A9D2EDU7</accession>
<keyword evidence="5" id="KW-0378">Hydrolase</keyword>
<feature type="domain" description="Helicase C-terminal" evidence="14">
    <location>
        <begin position="292"/>
        <end position="449"/>
    </location>
</feature>
<dbReference type="InterPro" id="IPR005118">
    <property type="entry name" value="TRCF_C"/>
</dbReference>
<feature type="non-terminal residue" evidence="15">
    <location>
        <position position="1"/>
    </location>
</feature>
<comment type="similarity">
    <text evidence="11">In the C-terminal section; belongs to the helicase family. RecG subfamily.</text>
</comment>
<dbReference type="FunFam" id="3.40.50.300:FF:000300">
    <property type="entry name" value="Transcription-repair-coupling factor"/>
    <property type="match status" value="1"/>
</dbReference>
<dbReference type="AlphaFoldDB" id="A0A9D2EDU7"/>
<dbReference type="GO" id="GO:0005524">
    <property type="term" value="F:ATP binding"/>
    <property type="evidence" value="ECO:0007669"/>
    <property type="project" value="UniProtKB-KW"/>
</dbReference>
<evidence type="ECO:0000256" key="1">
    <source>
        <dbReference type="ARBA" id="ARBA00004496"/>
    </source>
</evidence>
<evidence type="ECO:0000256" key="3">
    <source>
        <dbReference type="ARBA" id="ARBA00022741"/>
    </source>
</evidence>
<dbReference type="GO" id="GO:0006281">
    <property type="term" value="P:DNA repair"/>
    <property type="evidence" value="ECO:0007669"/>
    <property type="project" value="UniProtKB-KW"/>
</dbReference>
<dbReference type="PANTHER" id="PTHR47964:SF1">
    <property type="entry name" value="ATP-DEPENDENT DNA HELICASE HOMOLOG RECG, CHLOROPLASTIC"/>
    <property type="match status" value="1"/>
</dbReference>
<name>A0A9D2EDU7_9MICO</name>
<dbReference type="Pfam" id="PF00271">
    <property type="entry name" value="Helicase_C"/>
    <property type="match status" value="1"/>
</dbReference>
<keyword evidence="7" id="KW-0067">ATP-binding</keyword>
<dbReference type="EMBL" id="DXBY01000118">
    <property type="protein sequence ID" value="HIZ35505.1"/>
    <property type="molecule type" value="Genomic_DNA"/>
</dbReference>
<dbReference type="Pfam" id="PF00270">
    <property type="entry name" value="DEAD"/>
    <property type="match status" value="1"/>
</dbReference>
<dbReference type="GO" id="GO:0003684">
    <property type="term" value="F:damaged DNA binding"/>
    <property type="evidence" value="ECO:0007669"/>
    <property type="project" value="InterPro"/>
</dbReference>
<keyword evidence="6" id="KW-0347">Helicase</keyword>
<sequence length="657" mass="72628">EYLVIEYAPSKRGHPGDRLYVPTDSLDQVTKYTGGEAPSVNKLGGSDWAKTKSRARRAIKEIANELIRLYAARMATSGHQFAPDTPWQRELEDAFAYVETPDQLSSIDEVKADMEKSMPMDRLISGDVGYGKTEIAIRAAFEAVQDGKQVAVLVPTTLLVQQHLDTFTERYAGFPVVVKALSRFQTATEAEAVRDGVRSGTVDVVIGTHRLITGDVRFKDLGLVVIDEEQRFGVEHKETLKQLRTNVDVLAMSATPIPRTLEMAVTGIREMSTLATPPEERHPVLTFVGPYQQKQIAAAIRRELLREGQVFYVHNRVESIEKTAAKLAELVPDARIAVAHGKMNEHQLERVIVDFWEKRFDVLVCTTIVETGLDISNANTLIVERSDVFGLSQLHQLRGRVGRGRERAYAYFLYPPEKPLTETAHERLQTIAAHTDLGAGMQVAMKDLEIRGAGNLLGGEQSGHIAGVGFDLYVRMVSEAVAKAKGEDTEELAELKLELPIDAHIPHDYISHERLRLEAYTKLSHVTSQEALDQVREELVDRYGPVPEQVERLFAVASLRIRARAAGLVDITGQGKYIRFAPVELAESAQLRLKRLYPGTVHKPAIRTVLVPAPTTSRVGGRPLRDEALLDWVSQLIDAVLAPQTSVAAAASVAAGD</sequence>
<evidence type="ECO:0000256" key="2">
    <source>
        <dbReference type="ARBA" id="ARBA00022490"/>
    </source>
</evidence>
<dbReference type="InterPro" id="IPR004576">
    <property type="entry name" value="Mfd"/>
</dbReference>
<dbReference type="Proteomes" id="UP000824037">
    <property type="component" value="Unassembled WGS sequence"/>
</dbReference>
<comment type="similarity">
    <text evidence="10">In the N-terminal section; belongs to the UvrB family.</text>
</comment>
<dbReference type="Gene3D" id="3.40.50.300">
    <property type="entry name" value="P-loop containing nucleotide triphosphate hydrolases"/>
    <property type="match status" value="2"/>
</dbReference>
<evidence type="ECO:0000256" key="7">
    <source>
        <dbReference type="ARBA" id="ARBA00022840"/>
    </source>
</evidence>
<dbReference type="SMART" id="SM00487">
    <property type="entry name" value="DEXDc"/>
    <property type="match status" value="1"/>
</dbReference>
<dbReference type="InterPro" id="IPR001650">
    <property type="entry name" value="Helicase_C-like"/>
</dbReference>
<dbReference type="GO" id="GO:0003678">
    <property type="term" value="F:DNA helicase activity"/>
    <property type="evidence" value="ECO:0007669"/>
    <property type="project" value="TreeGrafter"/>
</dbReference>
<comment type="subcellular location">
    <subcellularLocation>
        <location evidence="1">Cytoplasm</location>
    </subcellularLocation>
</comment>
<dbReference type="Gene3D" id="2.40.10.170">
    <property type="match status" value="1"/>
</dbReference>
<comment type="caution">
    <text evidence="15">The sequence shown here is derived from an EMBL/GenBank/DDBJ whole genome shotgun (WGS) entry which is preliminary data.</text>
</comment>
<reference evidence="15" key="1">
    <citation type="journal article" date="2021" name="PeerJ">
        <title>Extensive microbial diversity within the chicken gut microbiome revealed by metagenomics and culture.</title>
        <authorList>
            <person name="Gilroy R."/>
            <person name="Ravi A."/>
            <person name="Getino M."/>
            <person name="Pursley I."/>
            <person name="Horton D.L."/>
            <person name="Alikhan N.F."/>
            <person name="Baker D."/>
            <person name="Gharbi K."/>
            <person name="Hall N."/>
            <person name="Watson M."/>
            <person name="Adriaenssens E.M."/>
            <person name="Foster-Nyarko E."/>
            <person name="Jarju S."/>
            <person name="Secka A."/>
            <person name="Antonio M."/>
            <person name="Oren A."/>
            <person name="Chaudhuri R.R."/>
            <person name="La Ragione R."/>
            <person name="Hildebrand F."/>
            <person name="Pallen M.J."/>
        </authorList>
    </citation>
    <scope>NUCLEOTIDE SEQUENCE</scope>
    <source>
        <strain evidence="15">ChiGjej4B4-7305</strain>
    </source>
</reference>
<reference evidence="15" key="2">
    <citation type="submission" date="2021-04" db="EMBL/GenBank/DDBJ databases">
        <authorList>
            <person name="Gilroy R."/>
        </authorList>
    </citation>
    <scope>NUCLEOTIDE SEQUENCE</scope>
    <source>
        <strain evidence="15">ChiGjej4B4-7305</strain>
    </source>
</reference>
<keyword evidence="4" id="KW-0227">DNA damage</keyword>